<sequence>MNGKVRVVIHFGFFYNLGGFSRKGKRKNMWVEEHVKVQWYERNGVVYAQSSVVDIL</sequence>
<dbReference type="Proteomes" id="UP000004090">
    <property type="component" value="Unassembled WGS sequence"/>
</dbReference>
<reference evidence="1 2" key="1">
    <citation type="submission" date="2007-09" db="EMBL/GenBank/DDBJ databases">
        <title>Draft genome sequence of Eubacterium dolichum (DSM 3991).</title>
        <authorList>
            <person name="Sudarsanam P."/>
            <person name="Ley R."/>
            <person name="Guruge J."/>
            <person name="Turnbaugh P.J."/>
            <person name="Mahowald M."/>
            <person name="Liep D."/>
            <person name="Gordon J."/>
        </authorList>
    </citation>
    <scope>NUCLEOTIDE SEQUENCE [LARGE SCALE GENOMIC DNA]</scope>
    <source>
        <strain evidence="1 2">DSM 3991</strain>
    </source>
</reference>
<reference evidence="1 2" key="2">
    <citation type="submission" date="2007-09" db="EMBL/GenBank/DDBJ databases">
        <authorList>
            <person name="Fulton L."/>
            <person name="Clifton S."/>
            <person name="Fulton B."/>
            <person name="Xu J."/>
            <person name="Minx P."/>
            <person name="Pepin K.H."/>
            <person name="Johnson M."/>
            <person name="Thiruvilangam P."/>
            <person name="Bhonagiri V."/>
            <person name="Nash W.E."/>
            <person name="Mardis E.R."/>
            <person name="Wilson R.K."/>
        </authorList>
    </citation>
    <scope>NUCLEOTIDE SEQUENCE [LARGE SCALE GENOMIC DNA]</scope>
    <source>
        <strain evidence="1 2">DSM 3991</strain>
    </source>
</reference>
<organism evidence="1 2">
    <name type="scientific">Amedibacillus dolichus DSM 3991</name>
    <dbReference type="NCBI Taxonomy" id="428127"/>
    <lineage>
        <taxon>Bacteria</taxon>
        <taxon>Bacillati</taxon>
        <taxon>Bacillota</taxon>
        <taxon>Erysipelotrichia</taxon>
        <taxon>Erysipelotrichales</taxon>
        <taxon>Erysipelotrichaceae</taxon>
        <taxon>Amedibacillus</taxon>
    </lineage>
</organism>
<dbReference type="HOGENOM" id="CLU_3007499_0_0_9"/>
<comment type="caution">
    <text evidence="1">The sequence shown here is derived from an EMBL/GenBank/DDBJ whole genome shotgun (WGS) entry which is preliminary data.</text>
</comment>
<dbReference type="AlphaFoldDB" id="A8R9M5"/>
<evidence type="ECO:0000313" key="2">
    <source>
        <dbReference type="Proteomes" id="UP000004090"/>
    </source>
</evidence>
<accession>A8R9M5</accession>
<dbReference type="STRING" id="428127.EUBDOL_00567"/>
<name>A8R9M5_9FIRM</name>
<evidence type="ECO:0000313" key="1">
    <source>
        <dbReference type="EMBL" id="EDP12008.1"/>
    </source>
</evidence>
<gene>
    <name evidence="1" type="ORF">EUBDOL_00567</name>
</gene>
<proteinExistence type="predicted"/>
<dbReference type="EMBL" id="ABAW02000017">
    <property type="protein sequence ID" value="EDP12008.1"/>
    <property type="molecule type" value="Genomic_DNA"/>
</dbReference>
<protein>
    <submittedName>
        <fullName evidence="1">Uncharacterized protein</fullName>
    </submittedName>
</protein>